<keyword evidence="2" id="KW-0812">Transmembrane</keyword>
<dbReference type="Proteomes" id="UP000604046">
    <property type="component" value="Unassembled WGS sequence"/>
</dbReference>
<evidence type="ECO:0000313" key="4">
    <source>
        <dbReference type="Proteomes" id="UP000604046"/>
    </source>
</evidence>
<evidence type="ECO:0000256" key="2">
    <source>
        <dbReference type="SAM" id="Phobius"/>
    </source>
</evidence>
<keyword evidence="2" id="KW-1133">Transmembrane helix</keyword>
<dbReference type="AlphaFoldDB" id="A0A812SU22"/>
<gene>
    <name evidence="3" type="primary">GSH2</name>
    <name evidence="3" type="ORF">SNAT2548_LOCUS27821</name>
</gene>
<dbReference type="EMBL" id="CAJNDS010002491">
    <property type="protein sequence ID" value="CAE7496695.1"/>
    <property type="molecule type" value="Genomic_DNA"/>
</dbReference>
<reference evidence="3" key="1">
    <citation type="submission" date="2021-02" db="EMBL/GenBank/DDBJ databases">
        <authorList>
            <person name="Dougan E. K."/>
            <person name="Rhodes N."/>
            <person name="Thang M."/>
            <person name="Chan C."/>
        </authorList>
    </citation>
    <scope>NUCLEOTIDE SEQUENCE</scope>
</reference>
<feature type="transmembrane region" description="Helical" evidence="2">
    <location>
        <begin position="12"/>
        <end position="33"/>
    </location>
</feature>
<keyword evidence="2" id="KW-0472">Membrane</keyword>
<dbReference type="GO" id="GO:0005829">
    <property type="term" value="C:cytosol"/>
    <property type="evidence" value="ECO:0007669"/>
    <property type="project" value="TreeGrafter"/>
</dbReference>
<feature type="transmembrane region" description="Helical" evidence="2">
    <location>
        <begin position="45"/>
        <end position="63"/>
    </location>
</feature>
<accession>A0A812SU22</accession>
<dbReference type="PANTHER" id="PTHR11130">
    <property type="entry name" value="GLUTATHIONE SYNTHETASE"/>
    <property type="match status" value="1"/>
</dbReference>
<feature type="transmembrane region" description="Helical" evidence="2">
    <location>
        <begin position="874"/>
        <end position="893"/>
    </location>
</feature>
<comment type="caution">
    <text evidence="3">The sequence shown here is derived from an EMBL/GenBank/DDBJ whole genome shotgun (WGS) entry which is preliminary data.</text>
</comment>
<feature type="transmembrane region" description="Helical" evidence="2">
    <location>
        <begin position="559"/>
        <end position="579"/>
    </location>
</feature>
<evidence type="ECO:0000313" key="3">
    <source>
        <dbReference type="EMBL" id="CAE7496695.1"/>
    </source>
</evidence>
<feature type="transmembrane region" description="Helical" evidence="2">
    <location>
        <begin position="454"/>
        <end position="477"/>
    </location>
</feature>
<dbReference type="GO" id="GO:0005524">
    <property type="term" value="F:ATP binding"/>
    <property type="evidence" value="ECO:0007669"/>
    <property type="project" value="InterPro"/>
</dbReference>
<dbReference type="Gene3D" id="3.30.470.20">
    <property type="entry name" value="ATP-grasp fold, B domain"/>
    <property type="match status" value="1"/>
</dbReference>
<dbReference type="PANTHER" id="PTHR11130:SF0">
    <property type="entry name" value="GLUTATHIONE SYNTHETASE"/>
    <property type="match status" value="1"/>
</dbReference>
<proteinExistence type="predicted"/>
<organism evidence="3 4">
    <name type="scientific">Symbiodinium natans</name>
    <dbReference type="NCBI Taxonomy" id="878477"/>
    <lineage>
        <taxon>Eukaryota</taxon>
        <taxon>Sar</taxon>
        <taxon>Alveolata</taxon>
        <taxon>Dinophyceae</taxon>
        <taxon>Suessiales</taxon>
        <taxon>Symbiodiniaceae</taxon>
        <taxon>Symbiodinium</taxon>
    </lineage>
</organism>
<dbReference type="SUPFAM" id="SSF56059">
    <property type="entry name" value="Glutathione synthetase ATP-binding domain-like"/>
    <property type="match status" value="1"/>
</dbReference>
<feature type="region of interest" description="Disordered" evidence="1">
    <location>
        <begin position="806"/>
        <end position="832"/>
    </location>
</feature>
<keyword evidence="4" id="KW-1185">Reference proteome</keyword>
<protein>
    <submittedName>
        <fullName evidence="3">GSH2 protein</fullName>
    </submittedName>
</protein>
<dbReference type="OrthoDB" id="2020073at2759"/>
<feature type="transmembrane region" description="Helical" evidence="2">
    <location>
        <begin position="775"/>
        <end position="795"/>
    </location>
</feature>
<dbReference type="GO" id="GO:0043295">
    <property type="term" value="F:glutathione binding"/>
    <property type="evidence" value="ECO:0007669"/>
    <property type="project" value="TreeGrafter"/>
</dbReference>
<feature type="transmembrane region" description="Helical" evidence="2">
    <location>
        <begin position="841"/>
        <end position="862"/>
    </location>
</feature>
<dbReference type="GO" id="GO:0004363">
    <property type="term" value="F:glutathione synthase activity"/>
    <property type="evidence" value="ECO:0007669"/>
    <property type="project" value="InterPro"/>
</dbReference>
<feature type="transmembrane region" description="Helical" evidence="2">
    <location>
        <begin position="616"/>
        <end position="635"/>
    </location>
</feature>
<sequence>MTVGNSTDDYGWAIAILWGVLACMMCCTGILIWSDSSMETRQRTSDAFVGGVLFSFMWPLLLLNKCGARFAKFFLPPKSDEVATHERTIVFEGKVLPGRATVCSWPGKYASAWDALVAGAPKDELSAAVVFLPTGSKDFGLHDPIPAKQDLQGKCWCTPLYGERKPWGCRWWSKWIVNVELAVEQGAILDVYYFNGKRGQGKVQDFTTAGREHLRREVIFRRKADFQKSDEFGSALAAGLENLSKEEGPDSSSPFSRELHRLFLSWLPEKDRQFLEESEGLGLSQKAEVAWLERKGYPYTEKEAEELMARCGELTLEERSAYILMQRILPGLQASVMTREGKVQVMNCLSEFGFYSVYLGDGRSTQLSEHAGHLVRTKAQGVDEGGVAAGYAAPKLGPHRGWTLAIAGLLAAWLVASLAACKTLLPLRAAPGCLLGVWMTLHCDVVLKHLGRMLLVLVLPVWLWLAVLPFLEAAWWAPCLHLPGAAASAYAIHLSAGQAQGNGTDEAPVSAWASAGLAATWLALPSSLPLRWPTVAFALLGGVLSFFITLRSGHPTADVFLNVKLVIGLSFSYTLPVLAATGSSALFVVLEVLACFWTLCLLNIPPTSDESKQDWAVLGFWVVLGHGLPAAALSASSQAAWTCANWAWMCQAWPWPLLCLPLLLGAAYLLQEFVAPLLRARGCRAAPTTLGDVLARLLLLLALAAAPVILQVDLESAAPKIEMPDINPAVYVKLNLSEAQKVNITKHALQWLSRPRPMWPTAEELRHLPATRTDYWATFMLAKFLLVLGASALLLRIGRAPAQAEPGARHHYSRLRQDEEHGQDEEREESGRTLSDHSLDLLAWVLVPTWLAICTKVCLSAGQGGQLTGAGMAWEGYDLLLTAGLAFFLLQAITLRAQNCRRYGAVDVAVASLRLWPFLGDAFDSLKDAMLASVAIFSETGWVRCAGYIALAYLWALHMLILLPLRAQRLELARAYFPLFFAKPSRLCLRV</sequence>
<feature type="transmembrane region" description="Helical" evidence="2">
    <location>
        <begin position="690"/>
        <end position="710"/>
    </location>
</feature>
<dbReference type="Pfam" id="PF03917">
    <property type="entry name" value="GSH_synth_ATP"/>
    <property type="match status" value="1"/>
</dbReference>
<evidence type="ECO:0000256" key="1">
    <source>
        <dbReference type="SAM" id="MobiDB-lite"/>
    </source>
</evidence>
<feature type="transmembrane region" description="Helical" evidence="2">
    <location>
        <begin position="530"/>
        <end position="550"/>
    </location>
</feature>
<dbReference type="InterPro" id="IPR005615">
    <property type="entry name" value="Glutathione_synthase"/>
</dbReference>
<feature type="transmembrane region" description="Helical" evidence="2">
    <location>
        <begin position="401"/>
        <end position="420"/>
    </location>
</feature>
<feature type="transmembrane region" description="Helical" evidence="2">
    <location>
        <begin position="946"/>
        <end position="965"/>
    </location>
</feature>
<feature type="transmembrane region" description="Helical" evidence="2">
    <location>
        <begin position="585"/>
        <end position="604"/>
    </location>
</feature>
<feature type="transmembrane region" description="Helical" evidence="2">
    <location>
        <begin position="655"/>
        <end position="678"/>
    </location>
</feature>
<name>A0A812SU22_9DINO</name>